<sequence>MPTSSTRAQELHIAGVPAVVHLRRNPRLSQQLLTHVAGPDAAPGTRMACGVAWDEAVEVVGGCVNLIAAALQGRPPAKVPAALDTRIGDWAAEGVELEAVHQLTHAGFRFALDVLARRATSADRTALTAVEQRVGAVQETVVTSFASAYLRQIRAEAASPAAAAEALATALITGAPAPVRGAGGGAHGDEEYAVLALAHGHRRDDDTGRTELGTRRWLRRLRAELAARPGGSLPALLDDGGGIVLIPRPDEHAPAELFGRLQIATQTPLRAALVHARTGQVPEAARAAEELLDLAERLHRPAGLYRMRDLVLEYQITRPGPGRARLASILKPLRDHPELIETLVTYLRFDRNRQLAARAQHVHPNTVDYRLRRIETYTGMDPSHIRGLWYLQAALVAEAHETGARQPMSSIFSPGPADRRTESAAESA</sequence>
<protein>
    <recommendedName>
        <fullName evidence="2">PucR C-terminal helix-turn-helix domain-containing protein</fullName>
    </recommendedName>
</protein>
<dbReference type="EMBL" id="JAGGMR010000001">
    <property type="protein sequence ID" value="MBP2193197.1"/>
    <property type="molecule type" value="Genomic_DNA"/>
</dbReference>
<accession>A0ABS4QNC2</accession>
<dbReference type="PANTHER" id="PTHR33744">
    <property type="entry name" value="CARBOHYDRATE DIACID REGULATOR"/>
    <property type="match status" value="1"/>
</dbReference>
<dbReference type="InterPro" id="IPR025736">
    <property type="entry name" value="PucR_C-HTH_dom"/>
</dbReference>
<reference evidence="3 4" key="1">
    <citation type="submission" date="2021-03" db="EMBL/GenBank/DDBJ databases">
        <title>Sequencing the genomes of 1000 actinobacteria strains.</title>
        <authorList>
            <person name="Klenk H.-P."/>
        </authorList>
    </citation>
    <scope>NUCLEOTIDE SEQUENCE [LARGE SCALE GENOMIC DNA]</scope>
    <source>
        <strain evidence="3 4">DSM 45516</strain>
    </source>
</reference>
<dbReference type="InterPro" id="IPR042070">
    <property type="entry name" value="PucR_C-HTH_sf"/>
</dbReference>
<dbReference type="Pfam" id="PF13556">
    <property type="entry name" value="HTH_30"/>
    <property type="match status" value="1"/>
</dbReference>
<gene>
    <name evidence="3" type="ORF">BJ987_006098</name>
</gene>
<organism evidence="3 4">
    <name type="scientific">Nocardia goodfellowii</name>
    <dbReference type="NCBI Taxonomy" id="882446"/>
    <lineage>
        <taxon>Bacteria</taxon>
        <taxon>Bacillati</taxon>
        <taxon>Actinomycetota</taxon>
        <taxon>Actinomycetes</taxon>
        <taxon>Mycobacteriales</taxon>
        <taxon>Nocardiaceae</taxon>
        <taxon>Nocardia</taxon>
    </lineage>
</organism>
<evidence type="ECO:0000313" key="3">
    <source>
        <dbReference type="EMBL" id="MBP2193197.1"/>
    </source>
</evidence>
<evidence type="ECO:0000313" key="4">
    <source>
        <dbReference type="Proteomes" id="UP001519325"/>
    </source>
</evidence>
<feature type="domain" description="PucR C-terminal helix-turn-helix" evidence="2">
    <location>
        <begin position="339"/>
        <end position="396"/>
    </location>
</feature>
<feature type="region of interest" description="Disordered" evidence="1">
    <location>
        <begin position="405"/>
        <end position="428"/>
    </location>
</feature>
<keyword evidence="4" id="KW-1185">Reference proteome</keyword>
<feature type="compositionally biased region" description="Basic and acidic residues" evidence="1">
    <location>
        <begin position="417"/>
        <end position="428"/>
    </location>
</feature>
<dbReference type="Proteomes" id="UP001519325">
    <property type="component" value="Unassembled WGS sequence"/>
</dbReference>
<evidence type="ECO:0000256" key="1">
    <source>
        <dbReference type="SAM" id="MobiDB-lite"/>
    </source>
</evidence>
<dbReference type="Gene3D" id="1.10.10.2840">
    <property type="entry name" value="PucR C-terminal helix-turn-helix domain"/>
    <property type="match status" value="1"/>
</dbReference>
<name>A0ABS4QNC2_9NOCA</name>
<dbReference type="InterPro" id="IPR051448">
    <property type="entry name" value="CdaR-like_regulators"/>
</dbReference>
<dbReference type="PANTHER" id="PTHR33744:SF1">
    <property type="entry name" value="DNA-BINDING TRANSCRIPTIONAL ACTIVATOR ADER"/>
    <property type="match status" value="1"/>
</dbReference>
<evidence type="ECO:0000259" key="2">
    <source>
        <dbReference type="Pfam" id="PF13556"/>
    </source>
</evidence>
<dbReference type="RefSeq" id="WP_209896487.1">
    <property type="nucleotide sequence ID" value="NZ_JAGGMR010000001.1"/>
</dbReference>
<proteinExistence type="predicted"/>
<comment type="caution">
    <text evidence="3">The sequence shown here is derived from an EMBL/GenBank/DDBJ whole genome shotgun (WGS) entry which is preliminary data.</text>
</comment>